<dbReference type="EMBL" id="KB097495">
    <property type="protein sequence ID" value="ESN96410.1"/>
    <property type="molecule type" value="Genomic_DNA"/>
</dbReference>
<comment type="subcellular location">
    <subcellularLocation>
        <location evidence="1">Membrane</location>
        <topology evidence="1">Single-pass membrane protein</topology>
    </subcellularLocation>
</comment>
<evidence type="ECO:0000259" key="7">
    <source>
        <dbReference type="SMART" id="SM01352"/>
    </source>
</evidence>
<dbReference type="RefSeq" id="XP_009025579.1">
    <property type="nucleotide sequence ID" value="XM_009027331.1"/>
</dbReference>
<keyword evidence="3" id="KW-0732">Signal</keyword>
<dbReference type="STRING" id="6412.T1EU38"/>
<reference evidence="10" key="1">
    <citation type="submission" date="2012-12" db="EMBL/GenBank/DDBJ databases">
        <authorList>
            <person name="Hellsten U."/>
            <person name="Grimwood J."/>
            <person name="Chapman J.A."/>
            <person name="Shapiro H."/>
            <person name="Aerts A."/>
            <person name="Otillar R.P."/>
            <person name="Terry A.Y."/>
            <person name="Boore J.L."/>
            <person name="Simakov O."/>
            <person name="Marletaz F."/>
            <person name="Cho S.-J."/>
            <person name="Edsinger-Gonzales E."/>
            <person name="Havlak P."/>
            <person name="Kuo D.-H."/>
            <person name="Larsson T."/>
            <person name="Lv J."/>
            <person name="Arendt D."/>
            <person name="Savage R."/>
            <person name="Osoegawa K."/>
            <person name="de Jong P."/>
            <person name="Lindberg D.R."/>
            <person name="Seaver E.C."/>
            <person name="Weisblat D.A."/>
            <person name="Putnam N.H."/>
            <person name="Grigoriev I.V."/>
            <person name="Rokhsar D.S."/>
        </authorList>
    </citation>
    <scope>NUCLEOTIDE SEQUENCE</scope>
</reference>
<evidence type="ECO:0000313" key="10">
    <source>
        <dbReference type="Proteomes" id="UP000015101"/>
    </source>
</evidence>
<feature type="region of interest" description="Disordered" evidence="6">
    <location>
        <begin position="208"/>
        <end position="244"/>
    </location>
</feature>
<dbReference type="GeneID" id="20200088"/>
<name>T1EU38_HELRO</name>
<gene>
    <name evidence="9" type="primary">20200088</name>
    <name evidence="8" type="ORF">HELRODRAFT_163471</name>
</gene>
<dbReference type="EMBL" id="AMQM01001388">
    <property type="status" value="NOT_ANNOTATED_CDS"/>
    <property type="molecule type" value="Genomic_DNA"/>
</dbReference>
<dbReference type="InterPro" id="IPR042425">
    <property type="entry name" value="APCDD1"/>
</dbReference>
<keyword evidence="5" id="KW-0325">Glycoprotein</keyword>
<dbReference type="PANTHER" id="PTHR31021:SF1">
    <property type="entry name" value="CHROMOSOME UNDETERMINED SCAFFOLD_56, WHOLE GENOME SHOTGUN SEQUENCE"/>
    <property type="match status" value="1"/>
</dbReference>
<dbReference type="InParanoid" id="T1EU38"/>
<evidence type="ECO:0000256" key="6">
    <source>
        <dbReference type="SAM" id="MobiDB-lite"/>
    </source>
</evidence>
<proteinExistence type="predicted"/>
<dbReference type="Pfam" id="PF14921">
    <property type="entry name" value="APCDDC"/>
    <property type="match status" value="1"/>
</dbReference>
<dbReference type="AlphaFoldDB" id="T1EU38"/>
<dbReference type="SMART" id="SM01352">
    <property type="entry name" value="APCDDC"/>
    <property type="match status" value="1"/>
</dbReference>
<keyword evidence="10" id="KW-1185">Reference proteome</keyword>
<evidence type="ECO:0000256" key="5">
    <source>
        <dbReference type="ARBA" id="ARBA00023180"/>
    </source>
</evidence>
<evidence type="ECO:0000313" key="8">
    <source>
        <dbReference type="EMBL" id="ESN96410.1"/>
    </source>
</evidence>
<feature type="compositionally biased region" description="Low complexity" evidence="6">
    <location>
        <begin position="208"/>
        <end position="222"/>
    </location>
</feature>
<evidence type="ECO:0000256" key="4">
    <source>
        <dbReference type="ARBA" id="ARBA00023136"/>
    </source>
</evidence>
<dbReference type="GO" id="GO:0005886">
    <property type="term" value="C:plasma membrane"/>
    <property type="evidence" value="ECO:0007669"/>
    <property type="project" value="InterPro"/>
</dbReference>
<dbReference type="CTD" id="20200088"/>
<feature type="domain" description="APCDD1" evidence="7">
    <location>
        <begin position="11"/>
        <end position="306"/>
    </location>
</feature>
<reference evidence="8 10" key="2">
    <citation type="journal article" date="2013" name="Nature">
        <title>Insights into bilaterian evolution from three spiralian genomes.</title>
        <authorList>
            <person name="Simakov O."/>
            <person name="Marletaz F."/>
            <person name="Cho S.J."/>
            <person name="Edsinger-Gonzales E."/>
            <person name="Havlak P."/>
            <person name="Hellsten U."/>
            <person name="Kuo D.H."/>
            <person name="Larsson T."/>
            <person name="Lv J."/>
            <person name="Arendt D."/>
            <person name="Savage R."/>
            <person name="Osoegawa K."/>
            <person name="de Jong P."/>
            <person name="Grimwood J."/>
            <person name="Chapman J.A."/>
            <person name="Shapiro H."/>
            <person name="Aerts A."/>
            <person name="Otillar R.P."/>
            <person name="Terry A.Y."/>
            <person name="Boore J.L."/>
            <person name="Grigoriev I.V."/>
            <person name="Lindberg D.R."/>
            <person name="Seaver E.C."/>
            <person name="Weisblat D.A."/>
            <person name="Putnam N.H."/>
            <person name="Rokhsar D.S."/>
        </authorList>
    </citation>
    <scope>NUCLEOTIDE SEQUENCE</scope>
</reference>
<dbReference type="KEGG" id="hro:HELRODRAFT_163471"/>
<organism evidence="9 10">
    <name type="scientific">Helobdella robusta</name>
    <name type="common">Californian leech</name>
    <dbReference type="NCBI Taxonomy" id="6412"/>
    <lineage>
        <taxon>Eukaryota</taxon>
        <taxon>Metazoa</taxon>
        <taxon>Spiralia</taxon>
        <taxon>Lophotrochozoa</taxon>
        <taxon>Annelida</taxon>
        <taxon>Clitellata</taxon>
        <taxon>Hirudinea</taxon>
        <taxon>Rhynchobdellida</taxon>
        <taxon>Glossiphoniidae</taxon>
        <taxon>Helobdella</taxon>
    </lineage>
</organism>
<dbReference type="GO" id="GO:0030178">
    <property type="term" value="P:negative regulation of Wnt signaling pathway"/>
    <property type="evidence" value="ECO:0007669"/>
    <property type="project" value="InterPro"/>
</dbReference>
<dbReference type="EnsemblMetazoa" id="HelroT163471">
    <property type="protein sequence ID" value="HelroP163471"/>
    <property type="gene ID" value="HelroG163471"/>
</dbReference>
<evidence type="ECO:0000313" key="9">
    <source>
        <dbReference type="EnsemblMetazoa" id="HelroP163471"/>
    </source>
</evidence>
<dbReference type="GO" id="GO:0017147">
    <property type="term" value="F:Wnt-protein binding"/>
    <property type="evidence" value="ECO:0007669"/>
    <property type="project" value="InterPro"/>
</dbReference>
<accession>T1EU38</accession>
<sequence length="316" mass="36719">MGGIWLERKEEEKFYYSANLFRLSECQPLEFCETRSGPEYLLRKYQFFSSGKMDLTQFYYNDSSCSVPWFCVQARGIIKKHHDSWIINSATEFEYNLDYAVVTPYTSEASSYLTKKLVRNPRCLRYNDTTSPWKPNESHVIYHNVYGSDEYEDYNEDNFRDDVSSSSSSSSSIDIIDCLPEIDISFHELQLARMKETIKQVNNNNKVNTDNLNDVINNNTKNKLLRDNNDNKGNSNQKKQADKYSAMNSADEMEPLKYNSEINCSASSRYLLFGDVHTNKSMRQLHRPNSFQEALASAKNLFPIPNTYSFSDFEAH</sequence>
<evidence type="ECO:0000256" key="3">
    <source>
        <dbReference type="ARBA" id="ARBA00022729"/>
    </source>
</evidence>
<evidence type="ECO:0000256" key="1">
    <source>
        <dbReference type="ARBA" id="ARBA00004167"/>
    </source>
</evidence>
<dbReference type="InterPro" id="IPR029405">
    <property type="entry name" value="APCDD1_dom"/>
</dbReference>
<protein>
    <recommendedName>
        <fullName evidence="7">APCDD1 domain-containing protein</fullName>
    </recommendedName>
</protein>
<dbReference type="HOGENOM" id="CLU_880771_0_0_1"/>
<dbReference type="PANTHER" id="PTHR31021">
    <property type="entry name" value="ADENOMATOSIS POLYPOSIS COLI DOWN-REGULATED 1"/>
    <property type="match status" value="1"/>
</dbReference>
<keyword evidence="4" id="KW-0472">Membrane</keyword>
<reference evidence="9" key="3">
    <citation type="submission" date="2015-06" db="UniProtKB">
        <authorList>
            <consortium name="EnsemblMetazoa"/>
        </authorList>
    </citation>
    <scope>IDENTIFICATION</scope>
</reference>
<evidence type="ECO:0000256" key="2">
    <source>
        <dbReference type="ARBA" id="ARBA00022692"/>
    </source>
</evidence>
<keyword evidence="2" id="KW-0812">Transmembrane</keyword>
<dbReference type="Proteomes" id="UP000015101">
    <property type="component" value="Unassembled WGS sequence"/>
</dbReference>
<dbReference type="OrthoDB" id="5985602at2759"/>